<dbReference type="AlphaFoldDB" id="A0A0A9BQK3"/>
<reference evidence="1" key="1">
    <citation type="submission" date="2014-09" db="EMBL/GenBank/DDBJ databases">
        <authorList>
            <person name="Magalhaes I.L.F."/>
            <person name="Oliveira U."/>
            <person name="Santos F.R."/>
            <person name="Vidigal T.H.D.A."/>
            <person name="Brescovit A.D."/>
            <person name="Santos A.J."/>
        </authorList>
    </citation>
    <scope>NUCLEOTIDE SEQUENCE</scope>
    <source>
        <tissue evidence="1">Shoot tissue taken approximately 20 cm above the soil surface</tissue>
    </source>
</reference>
<organism evidence="1">
    <name type="scientific">Arundo donax</name>
    <name type="common">Giant reed</name>
    <name type="synonym">Donax arundinaceus</name>
    <dbReference type="NCBI Taxonomy" id="35708"/>
    <lineage>
        <taxon>Eukaryota</taxon>
        <taxon>Viridiplantae</taxon>
        <taxon>Streptophyta</taxon>
        <taxon>Embryophyta</taxon>
        <taxon>Tracheophyta</taxon>
        <taxon>Spermatophyta</taxon>
        <taxon>Magnoliopsida</taxon>
        <taxon>Liliopsida</taxon>
        <taxon>Poales</taxon>
        <taxon>Poaceae</taxon>
        <taxon>PACMAD clade</taxon>
        <taxon>Arundinoideae</taxon>
        <taxon>Arundineae</taxon>
        <taxon>Arundo</taxon>
    </lineage>
</organism>
<proteinExistence type="predicted"/>
<dbReference type="EMBL" id="GBRH01231636">
    <property type="protein sequence ID" value="JAD66259.1"/>
    <property type="molecule type" value="Transcribed_RNA"/>
</dbReference>
<protein>
    <submittedName>
        <fullName evidence="1">Uncharacterized protein</fullName>
    </submittedName>
</protein>
<reference evidence="1" key="2">
    <citation type="journal article" date="2015" name="Data Brief">
        <title>Shoot transcriptome of the giant reed, Arundo donax.</title>
        <authorList>
            <person name="Barrero R.A."/>
            <person name="Guerrero F.D."/>
            <person name="Moolhuijzen P."/>
            <person name="Goolsby J.A."/>
            <person name="Tidwell J."/>
            <person name="Bellgard S.E."/>
            <person name="Bellgard M.I."/>
        </authorList>
    </citation>
    <scope>NUCLEOTIDE SEQUENCE</scope>
    <source>
        <tissue evidence="1">Shoot tissue taken approximately 20 cm above the soil surface</tissue>
    </source>
</reference>
<evidence type="ECO:0000313" key="1">
    <source>
        <dbReference type="EMBL" id="JAD66259.1"/>
    </source>
</evidence>
<sequence>MFHQIPRLFQDQRICLQDGLRILQRMTRQTILFLLHHNLCLLHNFQQISFQLVFTLL</sequence>
<accession>A0A0A9BQK3</accession>
<name>A0A0A9BQK3_ARUDO</name>